<dbReference type="Gene3D" id="1.20.1440.60">
    <property type="entry name" value="23S rRNA-intervening sequence"/>
    <property type="match status" value="1"/>
</dbReference>
<dbReference type="NCBIfam" id="TIGR02436">
    <property type="entry name" value="four helix bundle protein"/>
    <property type="match status" value="1"/>
</dbReference>
<dbReference type="EMBL" id="BMXF01000003">
    <property type="protein sequence ID" value="GHB77870.1"/>
    <property type="molecule type" value="Genomic_DNA"/>
</dbReference>
<gene>
    <name evidence="1" type="ORF">GCM10007390_35080</name>
</gene>
<dbReference type="InterPro" id="IPR036583">
    <property type="entry name" value="23S_rRNA_IVS_sf"/>
</dbReference>
<dbReference type="CDD" id="cd16377">
    <property type="entry name" value="23S_rRNA_IVP_like"/>
    <property type="match status" value="1"/>
</dbReference>
<dbReference type="Proteomes" id="UP000598271">
    <property type="component" value="Unassembled WGS sequence"/>
</dbReference>
<dbReference type="PANTHER" id="PTHR38471:SF2">
    <property type="entry name" value="FOUR HELIX BUNDLE PROTEIN"/>
    <property type="match status" value="1"/>
</dbReference>
<organism evidence="1 2">
    <name type="scientific">Persicitalea jodogahamensis</name>
    <dbReference type="NCBI Taxonomy" id="402147"/>
    <lineage>
        <taxon>Bacteria</taxon>
        <taxon>Pseudomonadati</taxon>
        <taxon>Bacteroidota</taxon>
        <taxon>Cytophagia</taxon>
        <taxon>Cytophagales</taxon>
        <taxon>Spirosomataceae</taxon>
        <taxon>Persicitalea</taxon>
    </lineage>
</organism>
<evidence type="ECO:0000313" key="2">
    <source>
        <dbReference type="Proteomes" id="UP000598271"/>
    </source>
</evidence>
<reference evidence="1 2" key="1">
    <citation type="journal article" date="2014" name="Int. J. Syst. Evol. Microbiol.">
        <title>Complete genome sequence of Corynebacterium casei LMG S-19264T (=DSM 44701T), isolated from a smear-ripened cheese.</title>
        <authorList>
            <consortium name="US DOE Joint Genome Institute (JGI-PGF)"/>
            <person name="Walter F."/>
            <person name="Albersmeier A."/>
            <person name="Kalinowski J."/>
            <person name="Ruckert C."/>
        </authorList>
    </citation>
    <scope>NUCLEOTIDE SEQUENCE [LARGE SCALE GENOMIC DNA]</scope>
    <source>
        <strain evidence="1 2">KCTC 12866</strain>
    </source>
</reference>
<dbReference type="Pfam" id="PF05635">
    <property type="entry name" value="23S_rRNA_IVP"/>
    <property type="match status" value="1"/>
</dbReference>
<dbReference type="PANTHER" id="PTHR38471">
    <property type="entry name" value="FOUR HELIX BUNDLE PROTEIN"/>
    <property type="match status" value="1"/>
</dbReference>
<sequence>MQSYKTLKVWQKAHELVLWIYEMTNSFPKQEIFGLTPQIRRSSVSIAANLAEGCGKSTSKDIANFFQVSLGSLHETEYYILLAKDLAYISIQDFQKSDDKTREVKAMLVSLIKTVRNS</sequence>
<dbReference type="InterPro" id="IPR012657">
    <property type="entry name" value="23S_rRNA-intervening_sequence"/>
</dbReference>
<accession>A0A8J3GA44</accession>
<dbReference type="RefSeq" id="WP_189565816.1">
    <property type="nucleotide sequence ID" value="NZ_BMXF01000003.1"/>
</dbReference>
<protein>
    <submittedName>
        <fullName evidence="1">Four helix bundle protein</fullName>
    </submittedName>
</protein>
<comment type="caution">
    <text evidence="1">The sequence shown here is derived from an EMBL/GenBank/DDBJ whole genome shotgun (WGS) entry which is preliminary data.</text>
</comment>
<name>A0A8J3GA44_9BACT</name>
<proteinExistence type="predicted"/>
<keyword evidence="2" id="KW-1185">Reference proteome</keyword>
<dbReference type="AlphaFoldDB" id="A0A8J3GA44"/>
<evidence type="ECO:0000313" key="1">
    <source>
        <dbReference type="EMBL" id="GHB77870.1"/>
    </source>
</evidence>
<dbReference type="SUPFAM" id="SSF158446">
    <property type="entry name" value="IVS-encoded protein-like"/>
    <property type="match status" value="1"/>
</dbReference>